<dbReference type="SMART" id="SM00116">
    <property type="entry name" value="CBS"/>
    <property type="match status" value="2"/>
</dbReference>
<evidence type="ECO:0000256" key="6">
    <source>
        <dbReference type="ARBA" id="ARBA00022989"/>
    </source>
</evidence>
<dbReference type="InterPro" id="IPR038076">
    <property type="entry name" value="MgtE_N_sf"/>
</dbReference>
<dbReference type="InterPro" id="IPR000644">
    <property type="entry name" value="CBS_dom"/>
</dbReference>
<keyword evidence="8" id="KW-0129">CBS domain</keyword>
<feature type="domain" description="CBS" evidence="10">
    <location>
        <begin position="357"/>
        <end position="415"/>
    </location>
</feature>
<dbReference type="Pfam" id="PF01769">
    <property type="entry name" value="MgtE"/>
    <property type="match status" value="1"/>
</dbReference>
<keyword evidence="9" id="KW-1003">Cell membrane</keyword>
<keyword evidence="6 9" id="KW-1133">Transmembrane helix</keyword>
<name>A0A1F2WGE3_9ACTN</name>
<dbReference type="EMBL" id="MELK01000050">
    <property type="protein sequence ID" value="OFW55932.1"/>
    <property type="molecule type" value="Genomic_DNA"/>
</dbReference>
<comment type="subunit">
    <text evidence="9">Homodimer.</text>
</comment>
<dbReference type="PANTHER" id="PTHR43773">
    <property type="entry name" value="MAGNESIUM TRANSPORTER MGTE"/>
    <property type="match status" value="1"/>
</dbReference>
<dbReference type="SUPFAM" id="SSF54631">
    <property type="entry name" value="CBS-domain pair"/>
    <property type="match status" value="1"/>
</dbReference>
<dbReference type="InterPro" id="IPR006667">
    <property type="entry name" value="SLC41_membr_dom"/>
</dbReference>
<feature type="transmembrane region" description="Helical" evidence="9">
    <location>
        <begin position="438"/>
        <end position="456"/>
    </location>
</feature>
<dbReference type="InterPro" id="IPR036739">
    <property type="entry name" value="SLC41_membr_dom_sf"/>
</dbReference>
<dbReference type="InterPro" id="IPR046342">
    <property type="entry name" value="CBS_dom_sf"/>
</dbReference>
<keyword evidence="3 9" id="KW-0813">Transport</keyword>
<evidence type="ECO:0000256" key="9">
    <source>
        <dbReference type="RuleBase" id="RU362011"/>
    </source>
</evidence>
<reference evidence="11 12" key="1">
    <citation type="journal article" date="2016" name="Nat. Commun.">
        <title>Thousands of microbial genomes shed light on interconnected biogeochemical processes in an aquifer system.</title>
        <authorList>
            <person name="Anantharaman K."/>
            <person name="Brown C.T."/>
            <person name="Hug L.A."/>
            <person name="Sharon I."/>
            <person name="Castelle C.J."/>
            <person name="Probst A.J."/>
            <person name="Thomas B.C."/>
            <person name="Singh A."/>
            <person name="Wilkins M.J."/>
            <person name="Karaoz U."/>
            <person name="Brodie E.L."/>
            <person name="Williams K.H."/>
            <person name="Hubbard S.S."/>
            <person name="Banfield J.F."/>
        </authorList>
    </citation>
    <scope>NUCLEOTIDE SEQUENCE [LARGE SCALE GENOMIC DNA]</scope>
</reference>
<dbReference type="InterPro" id="IPR006668">
    <property type="entry name" value="Mg_transptr_MgtE_intracell_dom"/>
</dbReference>
<keyword evidence="7 9" id="KW-0472">Membrane</keyword>
<dbReference type="PANTHER" id="PTHR43773:SF1">
    <property type="entry name" value="MAGNESIUM TRANSPORTER MGTE"/>
    <property type="match status" value="1"/>
</dbReference>
<evidence type="ECO:0000256" key="1">
    <source>
        <dbReference type="ARBA" id="ARBA00004141"/>
    </source>
</evidence>
<dbReference type="Proteomes" id="UP000177876">
    <property type="component" value="Unassembled WGS sequence"/>
</dbReference>
<evidence type="ECO:0000256" key="2">
    <source>
        <dbReference type="ARBA" id="ARBA00009749"/>
    </source>
</evidence>
<evidence type="ECO:0000259" key="10">
    <source>
        <dbReference type="PROSITE" id="PS51371"/>
    </source>
</evidence>
<proteinExistence type="inferred from homology"/>
<dbReference type="InterPro" id="IPR006669">
    <property type="entry name" value="MgtE_transporter"/>
</dbReference>
<dbReference type="AlphaFoldDB" id="A0A1F2WGE3"/>
<evidence type="ECO:0000256" key="4">
    <source>
        <dbReference type="ARBA" id="ARBA00022692"/>
    </source>
</evidence>
<protein>
    <recommendedName>
        <fullName evidence="9">Magnesium transporter MgtE</fullName>
    </recommendedName>
</protein>
<dbReference type="Pfam" id="PF03448">
    <property type="entry name" value="MgtE_N"/>
    <property type="match status" value="1"/>
</dbReference>
<dbReference type="Gene3D" id="3.10.580.10">
    <property type="entry name" value="CBS-domain"/>
    <property type="match status" value="1"/>
</dbReference>
<comment type="similarity">
    <text evidence="2 9">Belongs to the SLC41A transporter family.</text>
</comment>
<comment type="function">
    <text evidence="9">Acts as a magnesium transporter.</text>
</comment>
<dbReference type="NCBIfam" id="TIGR00400">
    <property type="entry name" value="mgtE"/>
    <property type="match status" value="1"/>
</dbReference>
<dbReference type="GO" id="GO:0015095">
    <property type="term" value="F:magnesium ion transmembrane transporter activity"/>
    <property type="evidence" value="ECO:0007669"/>
    <property type="project" value="UniProtKB-UniRule"/>
</dbReference>
<keyword evidence="5 9" id="KW-0460">Magnesium</keyword>
<evidence type="ECO:0000256" key="3">
    <source>
        <dbReference type="ARBA" id="ARBA00022448"/>
    </source>
</evidence>
<dbReference type="GO" id="GO:0005886">
    <property type="term" value="C:plasma membrane"/>
    <property type="evidence" value="ECO:0007669"/>
    <property type="project" value="UniProtKB-SubCell"/>
</dbReference>
<keyword evidence="9" id="KW-0479">Metal-binding</keyword>
<comment type="caution">
    <text evidence="9">Lacks conserved residue(s) required for the propagation of feature annotation.</text>
</comment>
<evidence type="ECO:0000313" key="12">
    <source>
        <dbReference type="Proteomes" id="UP000177876"/>
    </source>
</evidence>
<dbReference type="SMART" id="SM00924">
    <property type="entry name" value="MgtE_N"/>
    <property type="match status" value="1"/>
</dbReference>
<comment type="subcellular location">
    <subcellularLocation>
        <location evidence="9">Cell membrane</location>
        <topology evidence="9">Multi-pass membrane protein</topology>
    </subcellularLocation>
    <subcellularLocation>
        <location evidence="1">Membrane</location>
        <topology evidence="1">Multi-pass membrane protein</topology>
    </subcellularLocation>
</comment>
<feature type="domain" description="CBS" evidence="10">
    <location>
        <begin position="293"/>
        <end position="354"/>
    </location>
</feature>
<dbReference type="Gene3D" id="1.10.357.20">
    <property type="entry name" value="SLC41 divalent cation transporters, integral membrane domain"/>
    <property type="match status" value="1"/>
</dbReference>
<organism evidence="11 12">
    <name type="scientific">Candidatus Solincola sediminis</name>
    <dbReference type="NCBI Taxonomy" id="1797199"/>
    <lineage>
        <taxon>Bacteria</taxon>
        <taxon>Bacillati</taxon>
        <taxon>Actinomycetota</taxon>
        <taxon>Candidatus Geothermincolia</taxon>
        <taxon>Candidatus Geothermincolales</taxon>
        <taxon>Candidatus Geothermincolaceae</taxon>
        <taxon>Candidatus Solincola</taxon>
    </lineage>
</organism>
<dbReference type="CDD" id="cd04606">
    <property type="entry name" value="CBS_pair_Mg_transporter"/>
    <property type="match status" value="1"/>
</dbReference>
<sequence length="602" mass="66859">MLFFSQLQENKVVDASGRTAGKMHDIAMQLTGTFPQSQSMIISRFRRGRRETVGVPWDWVSSINSQEVTIDHSLEEIWKSRYEPGGMLLGRNLLDRQIVDLHGNKVVRANDLRLAEFDSRLRLMGVDVSQRALLRRLGLEKTAAFLMRLIGKDFADSTIPWNYVTPLELEEPDLRLTLTRSQLLDMHPTDIADILEQLHPEHRERLLDVLGTFAAAESLSEVEPAKQADVIEDLSEAKASNLLEIMPPDEAADILALLPRDKAERLLNIMGMEGAEVIRELLGYAEDTAGGRMTPDFLAVSSSFTVLESLDYLRRKAPDAETLYYVYVMDNEGRLKGVVSLRDLLKAPADQKVEDFMHRDVISVGVYDDQELVADVMSRYNFLALPVVDDQNLIKGIITVDDMIDVIREEAIEDLSHLAGIGLTEAAPPSFLRRLPPIAITLIGGIAAALILSVFQDKLAQFIALVFFLPLVLRAGQNIGMFSQAVVLEEIGGKEPGWREVLLLAWKELKVVFLLSFLMAAGVGLIAAFWQRHIALGLTVGITLLVTVLMGSLAGILLPVLSRRLKGELRYTQARFASLFISLATLTIYLGLATAFLTTSGL</sequence>
<dbReference type="Gene3D" id="1.25.60.10">
    <property type="entry name" value="MgtE N-terminal domain-like"/>
    <property type="match status" value="1"/>
</dbReference>
<comment type="caution">
    <text evidence="11">The sequence shown here is derived from an EMBL/GenBank/DDBJ whole genome shotgun (WGS) entry which is preliminary data.</text>
</comment>
<evidence type="ECO:0000256" key="7">
    <source>
        <dbReference type="ARBA" id="ARBA00023136"/>
    </source>
</evidence>
<keyword evidence="4 9" id="KW-0812">Transmembrane</keyword>
<feature type="transmembrane region" description="Helical" evidence="9">
    <location>
        <begin position="574"/>
        <end position="597"/>
    </location>
</feature>
<feature type="transmembrane region" description="Helical" evidence="9">
    <location>
        <begin position="509"/>
        <end position="530"/>
    </location>
</feature>
<dbReference type="GO" id="GO:0046872">
    <property type="term" value="F:metal ion binding"/>
    <property type="evidence" value="ECO:0007669"/>
    <property type="project" value="UniProtKB-KW"/>
</dbReference>
<evidence type="ECO:0000256" key="8">
    <source>
        <dbReference type="PROSITE-ProRule" id="PRU00703"/>
    </source>
</evidence>
<evidence type="ECO:0000256" key="5">
    <source>
        <dbReference type="ARBA" id="ARBA00022842"/>
    </source>
</evidence>
<dbReference type="PROSITE" id="PS51371">
    <property type="entry name" value="CBS"/>
    <property type="match status" value="2"/>
</dbReference>
<dbReference type="SUPFAM" id="SSF161093">
    <property type="entry name" value="MgtE membrane domain-like"/>
    <property type="match status" value="1"/>
</dbReference>
<feature type="transmembrane region" description="Helical" evidence="9">
    <location>
        <begin position="536"/>
        <end position="562"/>
    </location>
</feature>
<gene>
    <name evidence="11" type="ORF">A2Y75_04185</name>
</gene>
<evidence type="ECO:0000313" key="11">
    <source>
        <dbReference type="EMBL" id="OFW55932.1"/>
    </source>
</evidence>
<dbReference type="SUPFAM" id="SSF158791">
    <property type="entry name" value="MgtE N-terminal domain-like"/>
    <property type="match status" value="1"/>
</dbReference>
<dbReference type="Pfam" id="PF00571">
    <property type="entry name" value="CBS"/>
    <property type="match status" value="2"/>
</dbReference>
<dbReference type="STRING" id="1797197.A2Y75_04185"/>
<accession>A0A1F2WGE3</accession>